<evidence type="ECO:0000313" key="3">
    <source>
        <dbReference type="Proteomes" id="UP000198992"/>
    </source>
</evidence>
<dbReference type="Proteomes" id="UP000198992">
    <property type="component" value="Unassembled WGS sequence"/>
</dbReference>
<gene>
    <name evidence="2" type="ORF">SAMN05444164_2455</name>
</gene>
<accession>A0A1H4UGX5</accession>
<dbReference type="InterPro" id="IPR025496">
    <property type="entry name" value="DUF4387"/>
</dbReference>
<reference evidence="2 3" key="1">
    <citation type="submission" date="2016-10" db="EMBL/GenBank/DDBJ databases">
        <authorList>
            <person name="de Groot N.N."/>
        </authorList>
    </citation>
    <scope>NUCLEOTIDE SEQUENCE [LARGE SCALE GENOMIC DNA]</scope>
    <source>
        <strain evidence="2 3">MT12</strain>
    </source>
</reference>
<evidence type="ECO:0000259" key="1">
    <source>
        <dbReference type="Pfam" id="PF14330"/>
    </source>
</evidence>
<dbReference type="Pfam" id="PF14330">
    <property type="entry name" value="DUF4387"/>
    <property type="match status" value="1"/>
</dbReference>
<protein>
    <recommendedName>
        <fullName evidence="1">DUF4387 domain-containing protein</fullName>
    </recommendedName>
</protein>
<dbReference type="EMBL" id="FNTH01000001">
    <property type="protein sequence ID" value="SEC68036.1"/>
    <property type="molecule type" value="Genomic_DNA"/>
</dbReference>
<sequence length="192" mass="21191">MIRQHCPNIASAPHGQGLQSILLPHAAARRHRDAELRVSIHAGGDPPPTDLRVRMTDSNSFTPSGPISPRRPEYVNNRGCLPSHPLQERGPFLGHCGFFFASKEAFKRCRDTPALGPKLFARLFDTNPKLVTRQAVDRLYTIKISYPRPIRKDGCASAICTPDSNLHVCLPSNTTRPASFQSEGAAHSPWSH</sequence>
<name>A0A1H4UGX5_9BRAD</name>
<organism evidence="2 3">
    <name type="scientific">Bradyrhizobium erythrophlei</name>
    <dbReference type="NCBI Taxonomy" id="1437360"/>
    <lineage>
        <taxon>Bacteria</taxon>
        <taxon>Pseudomonadati</taxon>
        <taxon>Pseudomonadota</taxon>
        <taxon>Alphaproteobacteria</taxon>
        <taxon>Hyphomicrobiales</taxon>
        <taxon>Nitrobacteraceae</taxon>
        <taxon>Bradyrhizobium</taxon>
    </lineage>
</organism>
<proteinExistence type="predicted"/>
<feature type="domain" description="DUF4387" evidence="1">
    <location>
        <begin position="90"/>
        <end position="152"/>
    </location>
</feature>
<dbReference type="AlphaFoldDB" id="A0A1H4UGX5"/>
<evidence type="ECO:0000313" key="2">
    <source>
        <dbReference type="EMBL" id="SEC68036.1"/>
    </source>
</evidence>